<feature type="domain" description="C2H2-type" evidence="8">
    <location>
        <begin position="680"/>
        <end position="707"/>
    </location>
</feature>
<dbReference type="InterPro" id="IPR050826">
    <property type="entry name" value="Krueppel_C2H2_ZnFinger"/>
</dbReference>
<feature type="region of interest" description="Disordered" evidence="7">
    <location>
        <begin position="194"/>
        <end position="227"/>
    </location>
</feature>
<dbReference type="FunFam" id="3.30.160.60:FF:000710">
    <property type="entry name" value="Zinc finger protein 768"/>
    <property type="match status" value="2"/>
</dbReference>
<feature type="domain" description="C2H2-type" evidence="8">
    <location>
        <begin position="103"/>
        <end position="124"/>
    </location>
</feature>
<feature type="domain" description="C2H2-type" evidence="8">
    <location>
        <begin position="125"/>
        <end position="152"/>
    </location>
</feature>
<evidence type="ECO:0000256" key="7">
    <source>
        <dbReference type="SAM" id="MobiDB-lite"/>
    </source>
</evidence>
<evidence type="ECO:0000259" key="8">
    <source>
        <dbReference type="PROSITE" id="PS50157"/>
    </source>
</evidence>
<dbReference type="FunFam" id="3.30.160.60:FF:000358">
    <property type="entry name" value="zinc finger protein 24"/>
    <property type="match status" value="1"/>
</dbReference>
<dbReference type="InParanoid" id="A0A6P7XD19"/>
<protein>
    <submittedName>
        <fullName evidence="10">Zinc finger protein 845-like</fullName>
    </submittedName>
</protein>
<dbReference type="PANTHER" id="PTHR24377">
    <property type="entry name" value="IP01015P-RELATED"/>
    <property type="match status" value="1"/>
</dbReference>
<dbReference type="SMART" id="SM00355">
    <property type="entry name" value="ZnF_C2H2"/>
    <property type="match status" value="15"/>
</dbReference>
<feature type="domain" description="C2H2-type" evidence="8">
    <location>
        <begin position="594"/>
        <end position="623"/>
    </location>
</feature>
<evidence type="ECO:0000313" key="9">
    <source>
        <dbReference type="Proteomes" id="UP000515156"/>
    </source>
</evidence>
<evidence type="ECO:0000256" key="6">
    <source>
        <dbReference type="PROSITE-ProRule" id="PRU00042"/>
    </source>
</evidence>
<feature type="domain" description="C2H2-type" evidence="8">
    <location>
        <begin position="284"/>
        <end position="311"/>
    </location>
</feature>
<dbReference type="PROSITE" id="PS50157">
    <property type="entry name" value="ZINC_FINGER_C2H2_2"/>
    <property type="match status" value="16"/>
</dbReference>
<dbReference type="InterPro" id="IPR013087">
    <property type="entry name" value="Znf_C2H2_type"/>
</dbReference>
<keyword evidence="9" id="KW-1185">Reference proteome</keyword>
<name>A0A6P7XD19_9AMPH</name>
<dbReference type="RefSeq" id="XP_030053452.1">
    <property type="nucleotide sequence ID" value="XM_030197592.1"/>
</dbReference>
<reference evidence="10" key="1">
    <citation type="submission" date="2025-08" db="UniProtKB">
        <authorList>
            <consortium name="RefSeq"/>
        </authorList>
    </citation>
    <scope>IDENTIFICATION</scope>
</reference>
<dbReference type="KEGG" id="muo:115466394"/>
<feature type="region of interest" description="Disordered" evidence="7">
    <location>
        <begin position="535"/>
        <end position="565"/>
    </location>
</feature>
<evidence type="ECO:0000256" key="2">
    <source>
        <dbReference type="ARBA" id="ARBA00022737"/>
    </source>
</evidence>
<feature type="domain" description="C2H2-type" evidence="8">
    <location>
        <begin position="652"/>
        <end position="679"/>
    </location>
</feature>
<feature type="compositionally biased region" description="Basic and acidic residues" evidence="7">
    <location>
        <begin position="194"/>
        <end position="215"/>
    </location>
</feature>
<evidence type="ECO:0000256" key="1">
    <source>
        <dbReference type="ARBA" id="ARBA00022723"/>
    </source>
</evidence>
<keyword evidence="5" id="KW-0539">Nucleus</keyword>
<organism evidence="9 10">
    <name type="scientific">Microcaecilia unicolor</name>
    <dbReference type="NCBI Taxonomy" id="1415580"/>
    <lineage>
        <taxon>Eukaryota</taxon>
        <taxon>Metazoa</taxon>
        <taxon>Chordata</taxon>
        <taxon>Craniata</taxon>
        <taxon>Vertebrata</taxon>
        <taxon>Euteleostomi</taxon>
        <taxon>Amphibia</taxon>
        <taxon>Gymnophiona</taxon>
        <taxon>Siphonopidae</taxon>
        <taxon>Microcaecilia</taxon>
    </lineage>
</organism>
<feature type="domain" description="C2H2-type" evidence="8">
    <location>
        <begin position="624"/>
        <end position="651"/>
    </location>
</feature>
<sequence length="798" mass="94375">MQSLDRDSDRWIWLSHPCEGHCYVDRFRNNSERVRMCGEPQKENWKQRNPSRGSPDPSADYEEGIGSKTPSNVKAIAQKGERLDRQKRNFSYYPQLAQPSEFNKYFRTKGELKLHERTHTGEKPFKCSECDKCFRMKGGLTRHKRTHTGEKPFKCSECDKCFSQQWNLQLHKKIHTGEKPFKCSQCDRNNSERVRMCDEPQKEKWKQRNPFRDSPDPSADYEEGFGSKIPSSVKAIAQKGERLHRQKRSYYPQFAQPSECNKCFRTKGELKLHERTHHTGEKPFKCTECDKCFRVKGDLTRHKRTHTGEKPFKCSECDKCFSQQWNLQLHKKIHTGERPFKCSECDRNNSDRVRMCDEPQKEKWKQRNPSRDSPDAPQKEKWKQRNSSRDSPDPSADYEEGISSKIPSNLKAIAQKGERLDRQKRNISYYPQFAQPSECDKCFRTKGELKLHKRTHHTGEKPFKCSECDKCFRMKGGLTRHKRTHTGEKPFKCSECDKCFSQQWNLQLHKKIHTGEKPFRCSECDRNNSERVRMCDEPQKEKWKQRNPSRDSPDPSADYEEGIGSKIPSNVKAIAQKGERLDRQKRNISYYPQFAQPSECNKCFRTKGELKLHERTHHTGEKPFKCAECDKCFRMKGDLTRHKRTHTGEKPFKCSECDKCFSQQWNLQLHKKIHTGEKPFKCSECDKCFRTKAELKYHQWNHMGDKGEKLFKCLECAKCFRRKPDLKQHAMTHTGQKQFKCSECEKCFYRQTNLKIHQRIHTGEKPFKCCECDKCFRLKAELKLHERIHTEEKPFKCS</sequence>
<feature type="compositionally biased region" description="Basic and acidic residues" evidence="7">
    <location>
        <begin position="535"/>
        <end position="553"/>
    </location>
</feature>
<feature type="domain" description="C2H2-type" evidence="8">
    <location>
        <begin position="767"/>
        <end position="794"/>
    </location>
</feature>
<dbReference type="FunFam" id="3.30.160.60:FF:000624">
    <property type="entry name" value="zinc finger protein 697"/>
    <property type="match status" value="1"/>
</dbReference>
<dbReference type="Gene3D" id="3.30.160.60">
    <property type="entry name" value="Classic Zinc Finger"/>
    <property type="match status" value="19"/>
</dbReference>
<dbReference type="Proteomes" id="UP000515156">
    <property type="component" value="Chromosome 3"/>
</dbReference>
<dbReference type="AlphaFoldDB" id="A0A6P7XD19"/>
<evidence type="ECO:0000313" key="10">
    <source>
        <dbReference type="RefSeq" id="XP_030053452.1"/>
    </source>
</evidence>
<feature type="domain" description="C2H2-type" evidence="8">
    <location>
        <begin position="463"/>
        <end position="490"/>
    </location>
</feature>
<dbReference type="OrthoDB" id="4748970at2759"/>
<feature type="domain" description="C2H2-type" evidence="8">
    <location>
        <begin position="312"/>
        <end position="339"/>
    </location>
</feature>
<feature type="domain" description="C2H2-type" evidence="8">
    <location>
        <begin position="491"/>
        <end position="518"/>
    </location>
</feature>
<feature type="region of interest" description="Disordered" evidence="7">
    <location>
        <begin position="38"/>
        <end position="70"/>
    </location>
</feature>
<feature type="domain" description="C2H2-type" evidence="8">
    <location>
        <begin position="254"/>
        <end position="283"/>
    </location>
</feature>
<accession>A0A6P7XD19</accession>
<dbReference type="GO" id="GO:0008270">
    <property type="term" value="F:zinc ion binding"/>
    <property type="evidence" value="ECO:0007669"/>
    <property type="project" value="UniProtKB-KW"/>
</dbReference>
<dbReference type="InterPro" id="IPR036236">
    <property type="entry name" value="Znf_C2H2_sf"/>
</dbReference>
<proteinExistence type="predicted"/>
<feature type="domain" description="C2H2-type" evidence="8">
    <location>
        <begin position="433"/>
        <end position="462"/>
    </location>
</feature>
<feature type="domain" description="C2H2-type" evidence="8">
    <location>
        <begin position="711"/>
        <end position="738"/>
    </location>
</feature>
<dbReference type="GeneID" id="115466394"/>
<dbReference type="PROSITE" id="PS00028">
    <property type="entry name" value="ZINC_FINGER_C2H2_1"/>
    <property type="match status" value="12"/>
</dbReference>
<evidence type="ECO:0000256" key="3">
    <source>
        <dbReference type="ARBA" id="ARBA00022771"/>
    </source>
</evidence>
<evidence type="ECO:0000256" key="5">
    <source>
        <dbReference type="ARBA" id="ARBA00023242"/>
    </source>
</evidence>
<dbReference type="FunFam" id="3.30.160.60:FF:002343">
    <property type="entry name" value="Zinc finger protein 33A"/>
    <property type="match status" value="6"/>
</dbReference>
<keyword evidence="4" id="KW-0862">Zinc</keyword>
<keyword evidence="3 6" id="KW-0863">Zinc-finger</keyword>
<dbReference type="SUPFAM" id="SSF57667">
    <property type="entry name" value="beta-beta-alpha zinc fingers"/>
    <property type="match status" value="10"/>
</dbReference>
<dbReference type="Pfam" id="PF00096">
    <property type="entry name" value="zf-C2H2"/>
    <property type="match status" value="15"/>
</dbReference>
<evidence type="ECO:0000256" key="4">
    <source>
        <dbReference type="ARBA" id="ARBA00022833"/>
    </source>
</evidence>
<keyword evidence="2" id="KW-0677">Repeat</keyword>
<feature type="domain" description="C2H2-type" evidence="8">
    <location>
        <begin position="739"/>
        <end position="766"/>
    </location>
</feature>
<keyword evidence="1" id="KW-0479">Metal-binding</keyword>
<feature type="compositionally biased region" description="Basic and acidic residues" evidence="7">
    <location>
        <begin position="356"/>
        <end position="392"/>
    </location>
</feature>
<feature type="domain" description="C2H2-type" evidence="8">
    <location>
        <begin position="153"/>
        <end position="180"/>
    </location>
</feature>
<dbReference type="FunFam" id="3.30.160.60:FF:000739">
    <property type="entry name" value="Zgc:171418 protein"/>
    <property type="match status" value="2"/>
</dbReference>
<feature type="region of interest" description="Disordered" evidence="7">
    <location>
        <begin position="356"/>
        <end position="404"/>
    </location>
</feature>
<gene>
    <name evidence="10" type="primary">LOC115466394</name>
</gene>